<dbReference type="InterPro" id="IPR036265">
    <property type="entry name" value="HIT-like_sf"/>
</dbReference>
<reference evidence="3 4" key="1">
    <citation type="journal article" date="2015" name="Microbiome">
        <title>Genomic resolution of linkages in carbon, nitrogen, and sulfur cycling among widespread estuary sediment bacteria.</title>
        <authorList>
            <person name="Baker B.J."/>
            <person name="Lazar C.S."/>
            <person name="Teske A.P."/>
            <person name="Dick G.J."/>
        </authorList>
    </citation>
    <scope>NUCLEOTIDE SEQUENCE [LARGE SCALE GENOMIC DNA]</scope>
    <source>
        <strain evidence="3">DG_24</strain>
    </source>
</reference>
<feature type="short sequence motif" description="Histidine triad motif" evidence="1">
    <location>
        <begin position="109"/>
        <end position="113"/>
    </location>
</feature>
<accession>A0A0S7WPG9</accession>
<dbReference type="Pfam" id="PF01230">
    <property type="entry name" value="HIT"/>
    <property type="match status" value="1"/>
</dbReference>
<evidence type="ECO:0000256" key="1">
    <source>
        <dbReference type="PROSITE-ProRule" id="PRU00464"/>
    </source>
</evidence>
<name>A0A0S7WPG9_UNCT6</name>
<gene>
    <name evidence="3" type="ORF">AMJ39_08725</name>
</gene>
<protein>
    <recommendedName>
        <fullName evidence="2">HIT domain-containing protein</fullName>
    </recommendedName>
</protein>
<evidence type="ECO:0000259" key="2">
    <source>
        <dbReference type="PROSITE" id="PS51084"/>
    </source>
</evidence>
<organism evidence="3 4">
    <name type="scientific">candidate division TA06 bacterium DG_24</name>
    <dbReference type="NCBI Taxonomy" id="1703770"/>
    <lineage>
        <taxon>Bacteria</taxon>
        <taxon>Bacteria division TA06</taxon>
    </lineage>
</organism>
<dbReference type="GO" id="GO:0003824">
    <property type="term" value="F:catalytic activity"/>
    <property type="evidence" value="ECO:0007669"/>
    <property type="project" value="InterPro"/>
</dbReference>
<dbReference type="STRING" id="1703770.AMJ39_08725"/>
<comment type="caution">
    <text evidence="3">The sequence shown here is derived from an EMBL/GenBank/DDBJ whole genome shotgun (WGS) entry which is preliminary data.</text>
</comment>
<evidence type="ECO:0000313" key="3">
    <source>
        <dbReference type="EMBL" id="KPJ52043.1"/>
    </source>
</evidence>
<dbReference type="InterPro" id="IPR011146">
    <property type="entry name" value="HIT-like"/>
</dbReference>
<sequence length="165" mass="18783">MSSWTDPEKWMQYLSREGCPVCNQTAETRPPTERTIADLSVSRLVADRNTCLKGHCCLVLKPHVIELYELSQDEAIAFMRDAKVASLALEKVTGAIKLNYEIHGNTIPHMHMHLWPRQIGDRFESSPIDWRTNTPNTYEDGEFEDFIEAMRKASREFERGAAAGG</sequence>
<dbReference type="AlphaFoldDB" id="A0A0S7WPG9"/>
<evidence type="ECO:0000313" key="4">
    <source>
        <dbReference type="Proteomes" id="UP000052008"/>
    </source>
</evidence>
<dbReference type="SUPFAM" id="SSF54197">
    <property type="entry name" value="HIT-like"/>
    <property type="match status" value="1"/>
</dbReference>
<proteinExistence type="predicted"/>
<dbReference type="EMBL" id="LIZS01000080">
    <property type="protein sequence ID" value="KPJ52043.1"/>
    <property type="molecule type" value="Genomic_DNA"/>
</dbReference>
<dbReference type="PROSITE" id="PS51084">
    <property type="entry name" value="HIT_2"/>
    <property type="match status" value="1"/>
</dbReference>
<dbReference type="Gene3D" id="3.30.428.10">
    <property type="entry name" value="HIT-like"/>
    <property type="match status" value="1"/>
</dbReference>
<dbReference type="Proteomes" id="UP000052008">
    <property type="component" value="Unassembled WGS sequence"/>
</dbReference>
<feature type="domain" description="HIT" evidence="2">
    <location>
        <begin position="21"/>
        <end position="124"/>
    </location>
</feature>